<feature type="chain" id="PRO_5016043610" description="Secretion system C-terminal sorting domain-containing protein" evidence="2">
    <location>
        <begin position="23"/>
        <end position="2489"/>
    </location>
</feature>
<dbReference type="SMART" id="SM00710">
    <property type="entry name" value="PbH1"/>
    <property type="match status" value="11"/>
</dbReference>
<reference evidence="4 5" key="1">
    <citation type="submission" date="2018-06" db="EMBL/GenBank/DDBJ databases">
        <title>The draft genome sequence of Crocinitomix sp. SM1701.</title>
        <authorList>
            <person name="Zhang X."/>
        </authorList>
    </citation>
    <scope>NUCLEOTIDE SEQUENCE [LARGE SCALE GENOMIC DNA]</scope>
    <source>
        <strain evidence="4 5">SM1701</strain>
    </source>
</reference>
<name>A0A2W1N1Q8_9FLAO</name>
<dbReference type="InterPro" id="IPR026444">
    <property type="entry name" value="Secre_tail"/>
</dbReference>
<keyword evidence="5" id="KW-1185">Reference proteome</keyword>
<dbReference type="OrthoDB" id="1489185at2"/>
<comment type="caution">
    <text evidence="4">The sequence shown here is derived from an EMBL/GenBank/DDBJ whole genome shotgun (WGS) entry which is preliminary data.</text>
</comment>
<protein>
    <recommendedName>
        <fullName evidence="3">Secretion system C-terminal sorting domain-containing protein</fullName>
    </recommendedName>
</protein>
<dbReference type="InterPro" id="IPR006626">
    <property type="entry name" value="PbH1"/>
</dbReference>
<evidence type="ECO:0000313" key="4">
    <source>
        <dbReference type="EMBL" id="PZE17734.1"/>
    </source>
</evidence>
<organism evidence="4 5">
    <name type="scientific">Putridiphycobacter roseus</name>
    <dbReference type="NCBI Taxonomy" id="2219161"/>
    <lineage>
        <taxon>Bacteria</taxon>
        <taxon>Pseudomonadati</taxon>
        <taxon>Bacteroidota</taxon>
        <taxon>Flavobacteriia</taxon>
        <taxon>Flavobacteriales</taxon>
        <taxon>Crocinitomicaceae</taxon>
        <taxon>Putridiphycobacter</taxon>
    </lineage>
</organism>
<feature type="domain" description="Secretion system C-terminal sorting" evidence="3">
    <location>
        <begin position="2413"/>
        <end position="2488"/>
    </location>
</feature>
<dbReference type="EMBL" id="QKSB01000003">
    <property type="protein sequence ID" value="PZE17734.1"/>
    <property type="molecule type" value="Genomic_DNA"/>
</dbReference>
<evidence type="ECO:0000256" key="1">
    <source>
        <dbReference type="ARBA" id="ARBA00022729"/>
    </source>
</evidence>
<dbReference type="Proteomes" id="UP000249248">
    <property type="component" value="Unassembled WGS sequence"/>
</dbReference>
<gene>
    <name evidence="4" type="ORF">DNU06_07850</name>
</gene>
<proteinExistence type="predicted"/>
<dbReference type="NCBIfam" id="TIGR04183">
    <property type="entry name" value="Por_Secre_tail"/>
    <property type="match status" value="1"/>
</dbReference>
<accession>A0A2W1N1Q8</accession>
<dbReference type="RefSeq" id="WP_111062694.1">
    <property type="nucleotide sequence ID" value="NZ_JBHUCU010000027.1"/>
</dbReference>
<dbReference type="Pfam" id="PF18962">
    <property type="entry name" value="Por_Secre_tail"/>
    <property type="match status" value="1"/>
</dbReference>
<evidence type="ECO:0000256" key="2">
    <source>
        <dbReference type="SAM" id="SignalP"/>
    </source>
</evidence>
<evidence type="ECO:0000313" key="5">
    <source>
        <dbReference type="Proteomes" id="UP000249248"/>
    </source>
</evidence>
<sequence>MNKLLKISLLCLLLISINNVFGANRYWIANAPGNWNDSNNWSTATSGSGGASVPTTGDFVYFTANGIGNCNVDIAASFDGLNTTGYTGILDLNGFTFNPTASGTASITFNDLQLNDGTNSTTLQYNTTGQTDFNGGAFNIPIDLVCGRIDFDGGTFNKSIVVEDNGGSSTTGAGGCTFNSTFKITNSGTSYFLMGQTSPDIFNDDVTIINTSTSRIRMAYGALGTVFNGNITIGSTNGSGIWFGETGGSSILASGKSILIDPIGFSAGDLRFEDFLQLGNTPQNLSLTGNAVLRLEDGTVFNGNVNFDSPRVYIEGTTFNGLVDIEKTGSGSDASIGGNIFVLNTVLTNSGSGYFMMGNGNPDNFQQDLTFHNQGTDNCYLAHNSVGNNVGGNFTMTNSTSGSSSSFYVNNNINSTLSIGGNCILNNIASSANTSMYLGENGNVTIAGNLIATNNPANLNGNIYIANQTNSNVTINGNTTLTNSGTQISSRIYFGSQGSIQQDGSLTIINNSTANNSQIYCNNSVNSASTYNGPIVVESTQNQTDGVYFGSGNGTATLAAGNSITVGTNGFVSGELYLRNFSSLGTTNQAITTTDTSTVTVLDCNFGGDIDFRAPRITITGTAVTGTTNIEKTNGIGNDLSYGGNKFTGDLTITNSGSSYLAMAYINPDSCMGNVACYNTGEDFMYLFYFSEDNYIGGNLIANNTGSGNNSGFQIGYTGAGSFEIAGDCHVENNATSNTSVTAIGNSGDFTIGGNLIASNKATGNNSNFYLGNNSVFSIGGTSSLTNSSTGTNASFYISNSAVSKGTFNGTVTLLNEKSQNTKQMYVGNLGDNEFNSDLHVKNSSDAGSSRLYLNNSVDAYNEFNGNIILECDQVNSDGILFGNSNGSATLAAGKTISVGPLGFIAGDLILRNFTQLGNTTQNITCTGLTNTTIYNSEWNGDISFTSPRFSTRGTLYAETSFFEKTGADNDGSVGGNSFLKTSELKNTGTGQLLMGNGDPDIWGADLTLNNLGGHNLYIAYNSVGNSIAGNLLANHATTGTNSTYTYIGSTTLSTLSIVGNCTLNMNGMSTNNYMSLAQSGTVTIGGNLKYTSTAGGNNAELRAAYYNDSKLTVVGNTIIDNQPGAATGNSYLAHGGEAYLNGDLTIIHGPTGTNGSFSISNNTGSLLIVDGNTSITTLQTGGNYKQFSFGNQGAVTCNGDLSISNQSDATSNQIYCNSNSSSVGTYNGNIILESTHVDGDGIFFGNSAGSGTLAATKTVTIGSNGFIAGNLTFRNFHQIGNTSQNITITGTSVFTNIDSEWEGAIDFRGPRMFSNGTHYHETSFIEKTGDSSDGSSGGNIFEKNCELKNSGTGYLLFSNGNPDIWNADLLMNNVGENQMYIAYNSAGNIIAGDFTVNNMSTGASSSTHINVANINGSHLRVDGLTNITNQSSSNSHTVYLGQSGSIDFMDDVLIQQNGSGNNATILIARNTNSTVNITGDLTIQNNGSDINSDVTIASNGIVNLVGELNLTNSPTGLTGDVSIASGTNSEFTVSGNAWVLSGTTGGTSRVVYVGNNGETTFNGTLHLINQSDASNSNFYCNHNSNAIGNYNENIFVECSNVAGDGISFGSSNGMGTLAAGKTINLYTGGFIAGRLYFRNFTQLSNTAQSLNLTGTAYLSNYQSNWEGAVNFIAPRMYTFGTHYHEATYLEKSGSVSDMSNGGNQFDEDTELRNTGDGYFGMSNGTADTWNKNLLLNNLGTDNMYIAYSSAGNSIGGNLLVNNNGTGNNNTVFISSASISTLNIAGDVTINNLSAANSSLVYFGASGDITTNGKSLFYNYPTSNSGQISIAANNGSELVFNDDVTATNDNGNGTTQRIYLGSAGSCIFNATVQINNNSAANSSEVYANFNNTGVNYYNENIEVNNTNSSADGVLFGAAGGYGELATGKTITIGAGGFTDGTLLFRNFNQLGATPQALTVAGAGRIENYSSIWNGNVDFRAEDHYTRETIYNGTVFLEKNGPINNASNGANTFNQSTIIQNNGTGYFMPANGTGNDYNADVLFKQTNSGPIHPCYNSVSTFAGNITVESPNTLYFGAAGNGRAILDGITPQSINSMGTTPIIQFRDLQVNNPVDEITLNTQIDIVTELDLDQGNIISDAVNLLHMTDNSFVSSVSDNSFVAGPMTKRGNEVFAFPVGKSGYYRPISISAPSSSTAEFLAEYFMVDPHPTYNQNSLDPTIEHISSCEYWTLDRTNTGNQVNVTLSWNNNTSCGVDNLSELVIARWDGLTWKDEGNGGTAGTVANGSIVSASPINNFSPFTLASTTFNNPLPVELIDFTAEKEGQFALIYWETASEINNDYFEVQRAVDGQNYYKMGTVNGAGNSSINNSYNFVDENPNIGVNYYRLKQVDYDGTFTYTEVKTLDFYPQFDTDLILYPNPTNNNSNSKLINNGSLVIQAIEIYNEVGALVSSQMVNENSQEILLEPHALATGLYTVRIIGLQQTVTKKWMVQ</sequence>
<evidence type="ECO:0000259" key="3">
    <source>
        <dbReference type="Pfam" id="PF18962"/>
    </source>
</evidence>
<feature type="signal peptide" evidence="2">
    <location>
        <begin position="1"/>
        <end position="22"/>
    </location>
</feature>
<keyword evidence="1 2" id="KW-0732">Signal</keyword>